<evidence type="ECO:0000313" key="7">
    <source>
        <dbReference type="Proteomes" id="UP000244162"/>
    </source>
</evidence>
<evidence type="ECO:0000259" key="5">
    <source>
        <dbReference type="PROSITE" id="PS51387"/>
    </source>
</evidence>
<evidence type="ECO:0000313" key="6">
    <source>
        <dbReference type="EMBL" id="PTQ12294.1"/>
    </source>
</evidence>
<dbReference type="Pfam" id="PF02913">
    <property type="entry name" value="FAD-oxidase_C"/>
    <property type="match status" value="1"/>
</dbReference>
<dbReference type="InterPro" id="IPR016166">
    <property type="entry name" value="FAD-bd_PCMH"/>
</dbReference>
<evidence type="ECO:0000256" key="3">
    <source>
        <dbReference type="ARBA" id="ARBA00022630"/>
    </source>
</evidence>
<dbReference type="PROSITE" id="PS51387">
    <property type="entry name" value="FAD_PCMH"/>
    <property type="match status" value="1"/>
</dbReference>
<feature type="domain" description="FAD-binding PCMH-type" evidence="5">
    <location>
        <begin position="41"/>
        <end position="222"/>
    </location>
</feature>
<reference evidence="6 7" key="1">
    <citation type="submission" date="2017-09" db="EMBL/GenBank/DDBJ databases">
        <title>Sphingomonas panjinensis sp.nov., isolated from oil-contaminated soil.</title>
        <authorList>
            <person name="Wang L."/>
            <person name="Chen L."/>
        </authorList>
    </citation>
    <scope>NUCLEOTIDE SEQUENCE [LARGE SCALE GENOMIC DNA]</scope>
    <source>
        <strain evidence="6 7">FW-11</strain>
    </source>
</reference>
<evidence type="ECO:0000256" key="4">
    <source>
        <dbReference type="ARBA" id="ARBA00022827"/>
    </source>
</evidence>
<dbReference type="Gene3D" id="3.30.70.2190">
    <property type="match status" value="1"/>
</dbReference>
<dbReference type="EMBL" id="NWBU01000005">
    <property type="protein sequence ID" value="PTQ12294.1"/>
    <property type="molecule type" value="Genomic_DNA"/>
</dbReference>
<accession>A0A2T5G015</accession>
<gene>
    <name evidence="6" type="ORF">CLG96_07090</name>
</gene>
<dbReference type="Gene3D" id="3.30.465.10">
    <property type="match status" value="1"/>
</dbReference>
<protein>
    <submittedName>
        <fullName evidence="6">Hydroxyacid dehydrogenase</fullName>
    </submittedName>
</protein>
<dbReference type="RefSeq" id="WP_107967290.1">
    <property type="nucleotide sequence ID" value="NZ_NWBU01000005.1"/>
</dbReference>
<dbReference type="InterPro" id="IPR016171">
    <property type="entry name" value="Vanillyl_alc_oxidase_C-sub2"/>
</dbReference>
<sequence length="484" mass="50299">MTLLAPDDALLARLAERLGPRGFTTDPADMEPWLTDWRGRVHGKAAALLSPASTAQVVDIVRMAADARVAIVPQGGNSSMVAGATPSASGTALLLSLRRMRAIRSISEQDGVAVAEAGVVLSDLHDAAAAIGRRFPLSLGAKGTATIGGLVSTNAGGVQVLRFGTMRSLLLGIEAVLPDGALFDGISALRKDNRGYDLRQLFAGAEGTLGIVTAASLRLYPAAAQRAVAWIGLATPHDALALLRRLERATGDAIESFEIVPDDGLALVLRHIPGVRAPLGQPHAWHVLVEATAPEGGLDPRDALERVLGDAIESGLIEDATIAAGEGQAEALWKLRESMSEAERIDGIAAKHDVSVPVSLMPDFLRSARDEVEEAFPGARVLAFGHLGDGNVHFNVRPPLAAENAAWLAEHGAAVSMLVHDLATASGGSISAEHGIGQTKLAEFARTADPARLAALRAIKAALDPLGIMNPGKLVPLAPDAQGQ</sequence>
<dbReference type="AlphaFoldDB" id="A0A2T5G015"/>
<keyword evidence="4" id="KW-0274">FAD</keyword>
<dbReference type="InterPro" id="IPR051264">
    <property type="entry name" value="FAD-oxidored/transferase_4"/>
</dbReference>
<dbReference type="Proteomes" id="UP000244162">
    <property type="component" value="Unassembled WGS sequence"/>
</dbReference>
<dbReference type="SUPFAM" id="SSF55103">
    <property type="entry name" value="FAD-linked oxidases, C-terminal domain"/>
    <property type="match status" value="1"/>
</dbReference>
<name>A0A2T5G015_9SPHN</name>
<dbReference type="InterPro" id="IPR006094">
    <property type="entry name" value="Oxid_FAD_bind_N"/>
</dbReference>
<dbReference type="SUPFAM" id="SSF56176">
    <property type="entry name" value="FAD-binding/transporter-associated domain-like"/>
    <property type="match status" value="1"/>
</dbReference>
<comment type="cofactor">
    <cofactor evidence="1">
        <name>FAD</name>
        <dbReference type="ChEBI" id="CHEBI:57692"/>
    </cofactor>
</comment>
<dbReference type="OrthoDB" id="9811557at2"/>
<dbReference type="FunFam" id="1.10.45.10:FF:000001">
    <property type="entry name" value="D-lactate dehydrogenase mitochondrial"/>
    <property type="match status" value="1"/>
</dbReference>
<dbReference type="InterPro" id="IPR016167">
    <property type="entry name" value="FAD-bd_PCMH_sub1"/>
</dbReference>
<dbReference type="Gene3D" id="3.30.43.10">
    <property type="entry name" value="Uridine Diphospho-n-acetylenolpyruvylglucosamine Reductase, domain 2"/>
    <property type="match status" value="1"/>
</dbReference>
<dbReference type="GO" id="GO:0071949">
    <property type="term" value="F:FAD binding"/>
    <property type="evidence" value="ECO:0007669"/>
    <property type="project" value="InterPro"/>
</dbReference>
<keyword evidence="3" id="KW-0285">Flavoprotein</keyword>
<evidence type="ECO:0000256" key="2">
    <source>
        <dbReference type="ARBA" id="ARBA00008000"/>
    </source>
</evidence>
<dbReference type="InterPro" id="IPR036318">
    <property type="entry name" value="FAD-bd_PCMH-like_sf"/>
</dbReference>
<comment type="similarity">
    <text evidence="2">Belongs to the FAD-binding oxidoreductase/transferase type 4 family.</text>
</comment>
<keyword evidence="7" id="KW-1185">Reference proteome</keyword>
<dbReference type="Gene3D" id="1.10.45.10">
    <property type="entry name" value="Vanillyl-alcohol Oxidase, Chain A, domain 4"/>
    <property type="match status" value="1"/>
</dbReference>
<proteinExistence type="inferred from homology"/>
<comment type="caution">
    <text evidence="6">The sequence shown here is derived from an EMBL/GenBank/DDBJ whole genome shotgun (WGS) entry which is preliminary data.</text>
</comment>
<dbReference type="GO" id="GO:0022904">
    <property type="term" value="P:respiratory electron transport chain"/>
    <property type="evidence" value="ECO:0007669"/>
    <property type="project" value="TreeGrafter"/>
</dbReference>
<dbReference type="InterPro" id="IPR016164">
    <property type="entry name" value="FAD-linked_Oxase-like_C"/>
</dbReference>
<dbReference type="Pfam" id="PF01565">
    <property type="entry name" value="FAD_binding_4"/>
    <property type="match status" value="1"/>
</dbReference>
<dbReference type="PANTHER" id="PTHR43716">
    <property type="entry name" value="D-2-HYDROXYGLUTARATE DEHYDROGENASE, MITOCHONDRIAL"/>
    <property type="match status" value="1"/>
</dbReference>
<dbReference type="PANTHER" id="PTHR43716:SF2">
    <property type="entry name" value="BLL6224 PROTEIN"/>
    <property type="match status" value="1"/>
</dbReference>
<dbReference type="Gene3D" id="3.30.70.2740">
    <property type="match status" value="1"/>
</dbReference>
<evidence type="ECO:0000256" key="1">
    <source>
        <dbReference type="ARBA" id="ARBA00001974"/>
    </source>
</evidence>
<dbReference type="InterPro" id="IPR016169">
    <property type="entry name" value="FAD-bd_PCMH_sub2"/>
</dbReference>
<dbReference type="InterPro" id="IPR004113">
    <property type="entry name" value="FAD-bd_oxidored_4_C"/>
</dbReference>
<organism evidence="6 7">
    <name type="scientific">Sphingomonas oleivorans</name>
    <dbReference type="NCBI Taxonomy" id="1735121"/>
    <lineage>
        <taxon>Bacteria</taxon>
        <taxon>Pseudomonadati</taxon>
        <taxon>Pseudomonadota</taxon>
        <taxon>Alphaproteobacteria</taxon>
        <taxon>Sphingomonadales</taxon>
        <taxon>Sphingomonadaceae</taxon>
        <taxon>Sphingomonas</taxon>
    </lineage>
</organism>
<dbReference type="GO" id="GO:0003824">
    <property type="term" value="F:catalytic activity"/>
    <property type="evidence" value="ECO:0007669"/>
    <property type="project" value="InterPro"/>
</dbReference>